<evidence type="ECO:0000313" key="3">
    <source>
        <dbReference type="Proteomes" id="UP000664163"/>
    </source>
</evidence>
<reference evidence="2 3" key="1">
    <citation type="submission" date="2021-03" db="EMBL/GenBank/DDBJ databases">
        <title>Muricauda sp. CAU 1631 isolated from Incheon.</title>
        <authorList>
            <person name="Kim W."/>
        </authorList>
    </citation>
    <scope>NUCLEOTIDE SEQUENCE [LARGE SCALE GENOMIC DNA]</scope>
    <source>
        <strain evidence="2 3">CAU 1631</strain>
    </source>
</reference>
<protein>
    <submittedName>
        <fullName evidence="2">Uncharacterized protein</fullName>
    </submittedName>
</protein>
<feature type="signal peptide" evidence="1">
    <location>
        <begin position="1"/>
        <end position="18"/>
    </location>
</feature>
<keyword evidence="1" id="KW-0732">Signal</keyword>
<accession>A0ABS3EYG8</accession>
<dbReference type="EMBL" id="JAFLND010000002">
    <property type="protein sequence ID" value="MBO0330747.1"/>
    <property type="molecule type" value="Genomic_DNA"/>
</dbReference>
<comment type="caution">
    <text evidence="2">The sequence shown here is derived from an EMBL/GenBank/DDBJ whole genome shotgun (WGS) entry which is preliminary data.</text>
</comment>
<sequence length="68" mass="7702">MKRVIFGLLLLFSFVLSANNSYEEKELLTCGEWAAGVLEVIESETKCMSADDYNADYNSLVNYCANYM</sequence>
<evidence type="ECO:0000313" key="2">
    <source>
        <dbReference type="EMBL" id="MBO0330747.1"/>
    </source>
</evidence>
<keyword evidence="3" id="KW-1185">Reference proteome</keyword>
<dbReference type="RefSeq" id="WP_207071169.1">
    <property type="nucleotide sequence ID" value="NZ_JAFLND010000002.1"/>
</dbReference>
<organism evidence="2 3">
    <name type="scientific">[Muricauda] lutisoli</name>
    <dbReference type="NCBI Taxonomy" id="2816035"/>
    <lineage>
        <taxon>Bacteria</taxon>
        <taxon>Pseudomonadati</taxon>
        <taxon>Bacteroidota</taxon>
        <taxon>Flavobacteriia</taxon>
        <taxon>Flavobacteriales</taxon>
        <taxon>Flavobacteriaceae</taxon>
        <taxon>Allomuricauda</taxon>
    </lineage>
</organism>
<dbReference type="Proteomes" id="UP000664163">
    <property type="component" value="Unassembled WGS sequence"/>
</dbReference>
<gene>
    <name evidence="2" type="ORF">J0X13_09305</name>
</gene>
<name>A0ABS3EYG8_9FLAO</name>
<evidence type="ECO:0000256" key="1">
    <source>
        <dbReference type="SAM" id="SignalP"/>
    </source>
</evidence>
<feature type="chain" id="PRO_5045166798" evidence="1">
    <location>
        <begin position="19"/>
        <end position="68"/>
    </location>
</feature>
<proteinExistence type="predicted"/>